<dbReference type="PANTHER" id="PTHR13887:SF14">
    <property type="entry name" value="DISULFIDE BOND FORMATION PROTEIN D"/>
    <property type="match status" value="1"/>
</dbReference>
<evidence type="ECO:0000256" key="6">
    <source>
        <dbReference type="ARBA" id="ARBA00023284"/>
    </source>
</evidence>
<name>A0A075GXR8_9ARCH</name>
<feature type="domain" description="Thioredoxin-like fold" evidence="8">
    <location>
        <begin position="102"/>
        <end position="257"/>
    </location>
</feature>
<reference evidence="9" key="1">
    <citation type="journal article" date="2014" name="Genome Biol. Evol.">
        <title>Pangenome evidence for extensive interdomain horizontal transfer affecting lineage core and shell genes in uncultured planktonic thaumarchaeota and euryarchaeota.</title>
        <authorList>
            <person name="Deschamps P."/>
            <person name="Zivanovic Y."/>
            <person name="Moreira D."/>
            <person name="Rodriguez-Valera F."/>
            <person name="Lopez-Garcia P."/>
        </authorList>
    </citation>
    <scope>NUCLEOTIDE SEQUENCE</scope>
</reference>
<evidence type="ECO:0000256" key="3">
    <source>
        <dbReference type="ARBA" id="ARBA00022729"/>
    </source>
</evidence>
<accession>A0A075GXR8</accession>
<keyword evidence="7" id="KW-0812">Transmembrane</keyword>
<comment type="similarity">
    <text evidence="2">Belongs to the glutaredoxin family.</text>
</comment>
<evidence type="ECO:0000259" key="8">
    <source>
        <dbReference type="Pfam" id="PF13462"/>
    </source>
</evidence>
<keyword evidence="4" id="KW-0560">Oxidoreductase</keyword>
<keyword evidence="3" id="KW-0732">Signal</keyword>
<proteinExistence type="inferred from homology"/>
<keyword evidence="6" id="KW-0676">Redox-active center</keyword>
<dbReference type="InterPro" id="IPR036249">
    <property type="entry name" value="Thioredoxin-like_sf"/>
</dbReference>
<keyword evidence="7" id="KW-0472">Membrane</keyword>
<dbReference type="Gene3D" id="3.40.30.10">
    <property type="entry name" value="Glutaredoxin"/>
    <property type="match status" value="1"/>
</dbReference>
<feature type="transmembrane region" description="Helical" evidence="7">
    <location>
        <begin position="38"/>
        <end position="58"/>
    </location>
</feature>
<evidence type="ECO:0000256" key="5">
    <source>
        <dbReference type="ARBA" id="ARBA00023157"/>
    </source>
</evidence>
<dbReference type="EMBL" id="KF900811">
    <property type="protein sequence ID" value="AIF07720.1"/>
    <property type="molecule type" value="Genomic_DNA"/>
</dbReference>
<evidence type="ECO:0000256" key="7">
    <source>
        <dbReference type="SAM" id="Phobius"/>
    </source>
</evidence>
<sequence length="278" mass="31105">MPENKNHGFTFSIEDNEYIIKKKEGLEKKPSKHFIHGPSIGIGASVTAICVLCIFFALNGTVVEDHQLIETQIIETEPVVGYNNMPALNPTPISNDVFVNNASPILGDPNAPITLIEFGDYQCHFCNVYFQNTGQKVLENFVTTGKVKIIFKDFTIIGPDSINAAHGTHCANEQNKYWEYHSALYNNWAGENNGWASKENLVKYADDIKLDLESFSECMNSNNYMDVINQSNADGQTLGISGTPAFFIIDHKNAQVQTIYGAQPYETFEKVFNSMLQR</sequence>
<keyword evidence="7" id="KW-1133">Transmembrane helix</keyword>
<dbReference type="GO" id="GO:0016491">
    <property type="term" value="F:oxidoreductase activity"/>
    <property type="evidence" value="ECO:0007669"/>
    <property type="project" value="UniProtKB-KW"/>
</dbReference>
<protein>
    <submittedName>
        <fullName evidence="9">DSBA oxidoreductase</fullName>
    </submittedName>
</protein>
<dbReference type="Pfam" id="PF13462">
    <property type="entry name" value="Thioredoxin_4"/>
    <property type="match status" value="1"/>
</dbReference>
<evidence type="ECO:0000256" key="4">
    <source>
        <dbReference type="ARBA" id="ARBA00023002"/>
    </source>
</evidence>
<comment type="similarity">
    <text evidence="1">Belongs to the thioredoxin family. DsbA subfamily.</text>
</comment>
<dbReference type="InterPro" id="IPR012336">
    <property type="entry name" value="Thioredoxin-like_fold"/>
</dbReference>
<dbReference type="SUPFAM" id="SSF52833">
    <property type="entry name" value="Thioredoxin-like"/>
    <property type="match status" value="1"/>
</dbReference>
<keyword evidence="5" id="KW-1015">Disulfide bond</keyword>
<evidence type="ECO:0000313" key="9">
    <source>
        <dbReference type="EMBL" id="AIF07720.1"/>
    </source>
</evidence>
<dbReference type="AlphaFoldDB" id="A0A075GXR8"/>
<organism evidence="9">
    <name type="scientific">uncultured marine thaumarchaeote KM3_23_F10</name>
    <dbReference type="NCBI Taxonomy" id="1456100"/>
    <lineage>
        <taxon>Archaea</taxon>
        <taxon>Nitrososphaerota</taxon>
        <taxon>environmental samples</taxon>
    </lineage>
</organism>
<evidence type="ECO:0000256" key="2">
    <source>
        <dbReference type="ARBA" id="ARBA00007787"/>
    </source>
</evidence>
<dbReference type="PANTHER" id="PTHR13887">
    <property type="entry name" value="GLUTATHIONE S-TRANSFERASE KAPPA"/>
    <property type="match status" value="1"/>
</dbReference>
<evidence type="ECO:0000256" key="1">
    <source>
        <dbReference type="ARBA" id="ARBA00005791"/>
    </source>
</evidence>